<dbReference type="InterPro" id="IPR052930">
    <property type="entry name" value="TA_antitoxin_MntA"/>
</dbReference>
<gene>
    <name evidence="2" type="ORF">UT63_C0049G0009</name>
</gene>
<comment type="caution">
    <text evidence="2">The sequence shown here is derived from an EMBL/GenBank/DDBJ whole genome shotgun (WGS) entry which is preliminary data.</text>
</comment>
<evidence type="ECO:0000313" key="2">
    <source>
        <dbReference type="EMBL" id="KKR32210.1"/>
    </source>
</evidence>
<dbReference type="InterPro" id="IPR043519">
    <property type="entry name" value="NT_sf"/>
</dbReference>
<dbReference type="EMBL" id="LBXN01000049">
    <property type="protein sequence ID" value="KKR32210.1"/>
    <property type="molecule type" value="Genomic_DNA"/>
</dbReference>
<accession>A0A0G0SBW0</accession>
<sequence length="143" mass="16876">MENIREKIKEKVKNYFKGKKEVTAAYLYGSYAKGTEKKDSDIDLALLFSKNQEDHLSFRIKYQEELSGILENEVEIQDLNITSINFAKRVLDEGILIIDNNSSERVVFEVNLFNNYFDMLPFYVDYYENLKNRALKGEFNARY</sequence>
<organism evidence="2 3">
    <name type="scientific">Candidatus Gottesmanbacteria bacterium GW2011_GWC2_39_8</name>
    <dbReference type="NCBI Taxonomy" id="1618450"/>
    <lineage>
        <taxon>Bacteria</taxon>
        <taxon>Candidatus Gottesmaniibacteriota</taxon>
    </lineage>
</organism>
<evidence type="ECO:0000313" key="3">
    <source>
        <dbReference type="Proteomes" id="UP000034539"/>
    </source>
</evidence>
<evidence type="ECO:0000259" key="1">
    <source>
        <dbReference type="Pfam" id="PF18765"/>
    </source>
</evidence>
<dbReference type="Gene3D" id="3.30.460.10">
    <property type="entry name" value="Beta Polymerase, domain 2"/>
    <property type="match status" value="1"/>
</dbReference>
<proteinExistence type="predicted"/>
<dbReference type="SUPFAM" id="SSF81301">
    <property type="entry name" value="Nucleotidyltransferase"/>
    <property type="match status" value="1"/>
</dbReference>
<protein>
    <submittedName>
        <fullName evidence="2">Polymerase beta domain protein region protein</fullName>
    </submittedName>
</protein>
<reference evidence="2 3" key="1">
    <citation type="journal article" date="2015" name="Nature">
        <title>rRNA introns, odd ribosomes, and small enigmatic genomes across a large radiation of phyla.</title>
        <authorList>
            <person name="Brown C.T."/>
            <person name="Hug L.A."/>
            <person name="Thomas B.C."/>
            <person name="Sharon I."/>
            <person name="Castelle C.J."/>
            <person name="Singh A."/>
            <person name="Wilkins M.J."/>
            <person name="Williams K.H."/>
            <person name="Banfield J.F."/>
        </authorList>
    </citation>
    <scope>NUCLEOTIDE SEQUENCE [LARGE SCALE GENOMIC DNA]</scope>
</reference>
<dbReference type="NCBIfam" id="NF047752">
    <property type="entry name" value="MntA_antitoxin"/>
    <property type="match status" value="1"/>
</dbReference>
<feature type="domain" description="Polymerase beta nucleotidyltransferase" evidence="1">
    <location>
        <begin position="10"/>
        <end position="102"/>
    </location>
</feature>
<dbReference type="PANTHER" id="PTHR43852:SF3">
    <property type="entry name" value="NUCLEOTIDYLTRANSFERASE"/>
    <property type="match status" value="1"/>
</dbReference>
<dbReference type="Pfam" id="PF18765">
    <property type="entry name" value="Polbeta"/>
    <property type="match status" value="1"/>
</dbReference>
<dbReference type="CDD" id="cd05403">
    <property type="entry name" value="NT_KNTase_like"/>
    <property type="match status" value="1"/>
</dbReference>
<dbReference type="InterPro" id="IPR041633">
    <property type="entry name" value="Polbeta"/>
</dbReference>
<name>A0A0G0SBW0_9BACT</name>
<dbReference type="PANTHER" id="PTHR43852">
    <property type="entry name" value="NUCLEOTIDYLTRANSFERASE"/>
    <property type="match status" value="1"/>
</dbReference>
<dbReference type="AlphaFoldDB" id="A0A0G0SBW0"/>
<dbReference type="Proteomes" id="UP000034539">
    <property type="component" value="Unassembled WGS sequence"/>
</dbReference>